<sequence>PHPGFRRQQIGGPASLLIPSILFPTARSSSLPKHDGQREITRQRSELSPGLLEENNNNKNNNNKKNKKKSLLCGNGDGRFSRQHSAGGDKFPGAPARTCLTSPSTAVRDYNSPPTLPPHPQGNSQPCCWHKFKAFAAPKANFHSKAAAPYRWEAKGWRRHSEVEQQMASFSPNLPAEVLAMFWWVRRIIPVSSSFQTKGVRGLSEDNQ</sequence>
<protein>
    <submittedName>
        <fullName evidence="2">Uncharacterized protein</fullName>
    </submittedName>
</protein>
<feature type="compositionally biased region" description="Basic and acidic residues" evidence="1">
    <location>
        <begin position="32"/>
        <end position="45"/>
    </location>
</feature>
<evidence type="ECO:0000256" key="1">
    <source>
        <dbReference type="SAM" id="MobiDB-lite"/>
    </source>
</evidence>
<proteinExistence type="predicted"/>
<keyword evidence="3" id="KW-1185">Reference proteome</keyword>
<name>A0A5C6P3Y6_9TELE</name>
<dbReference type="AlphaFoldDB" id="A0A5C6P3Y6"/>
<evidence type="ECO:0000313" key="2">
    <source>
        <dbReference type="EMBL" id="TWW73639.1"/>
    </source>
</evidence>
<gene>
    <name evidence="2" type="ORF">D4764_15G0010330</name>
</gene>
<organism evidence="2 3">
    <name type="scientific">Takifugu flavidus</name>
    <name type="common">sansaifugu</name>
    <dbReference type="NCBI Taxonomy" id="433684"/>
    <lineage>
        <taxon>Eukaryota</taxon>
        <taxon>Metazoa</taxon>
        <taxon>Chordata</taxon>
        <taxon>Craniata</taxon>
        <taxon>Vertebrata</taxon>
        <taxon>Euteleostomi</taxon>
        <taxon>Actinopterygii</taxon>
        <taxon>Neopterygii</taxon>
        <taxon>Teleostei</taxon>
        <taxon>Neoteleostei</taxon>
        <taxon>Acanthomorphata</taxon>
        <taxon>Eupercaria</taxon>
        <taxon>Tetraodontiformes</taxon>
        <taxon>Tetradontoidea</taxon>
        <taxon>Tetraodontidae</taxon>
        <taxon>Takifugu</taxon>
    </lineage>
</organism>
<comment type="caution">
    <text evidence="2">The sequence shown here is derived from an EMBL/GenBank/DDBJ whole genome shotgun (WGS) entry which is preliminary data.</text>
</comment>
<dbReference type="Proteomes" id="UP000324091">
    <property type="component" value="Chromosome 15"/>
</dbReference>
<feature type="non-terminal residue" evidence="2">
    <location>
        <position position="1"/>
    </location>
</feature>
<reference evidence="2 3" key="1">
    <citation type="submission" date="2019-04" db="EMBL/GenBank/DDBJ databases">
        <title>Chromosome genome assembly for Takifugu flavidus.</title>
        <authorList>
            <person name="Xiao S."/>
        </authorList>
    </citation>
    <scope>NUCLEOTIDE SEQUENCE [LARGE SCALE GENOMIC DNA]</scope>
    <source>
        <strain evidence="2">HTHZ2018</strain>
        <tissue evidence="2">Muscle</tissue>
    </source>
</reference>
<dbReference type="EMBL" id="RHFK02000007">
    <property type="protein sequence ID" value="TWW73639.1"/>
    <property type="molecule type" value="Genomic_DNA"/>
</dbReference>
<feature type="region of interest" description="Disordered" evidence="1">
    <location>
        <begin position="26"/>
        <end position="96"/>
    </location>
</feature>
<accession>A0A5C6P3Y6</accession>
<evidence type="ECO:0000313" key="3">
    <source>
        <dbReference type="Proteomes" id="UP000324091"/>
    </source>
</evidence>